<evidence type="ECO:0000256" key="3">
    <source>
        <dbReference type="ARBA" id="ARBA00023163"/>
    </source>
</evidence>
<dbReference type="InterPro" id="IPR025091">
    <property type="entry name" value="DUF4019"/>
</dbReference>
<dbReference type="PANTHER" id="PTHR44688">
    <property type="entry name" value="DNA-BINDING TRANSCRIPTIONAL ACTIVATOR DEVR_DOSR"/>
    <property type="match status" value="1"/>
</dbReference>
<dbReference type="RefSeq" id="WP_160753678.1">
    <property type="nucleotide sequence ID" value="NZ_WTYA01000008.1"/>
</dbReference>
<name>A0A845AIX2_9SPHN</name>
<keyword evidence="3" id="KW-0804">Transcription</keyword>
<proteinExistence type="predicted"/>
<dbReference type="InterPro" id="IPR016032">
    <property type="entry name" value="Sig_transdc_resp-reg_C-effctor"/>
</dbReference>
<accession>A0A845AIX2</accession>
<dbReference type="Gene3D" id="1.10.10.10">
    <property type="entry name" value="Winged helix-like DNA-binding domain superfamily/Winged helix DNA-binding domain"/>
    <property type="match status" value="1"/>
</dbReference>
<sequence>MSDGLDALTDKEKDTLRLMLRGHDAKSMARKLELSVHTINERLRNARRKLGVSSSREAARKLAAAENAGPKSFVDKDLGGAGRVMAGDASSVPEVCQPGGRGKGRTVALLIGVTIMTVLIAALLLSSPLGSDQADAPAAQITASDAAVDAVARRWLKLVDAGDWKASYAGTASQFRAANTLERWSETASHVQGDLGKLLTRKLVSVDDVPSPQGLVAVKYRADYANRSGAIETVSLVREDGTWKVAGIYVS</sequence>
<reference evidence="6 7" key="1">
    <citation type="submission" date="2019-12" db="EMBL/GenBank/DDBJ databases">
        <title>Genomic-based taxomic classification of the family Erythrobacteraceae.</title>
        <authorList>
            <person name="Xu L."/>
        </authorList>
    </citation>
    <scope>NUCLEOTIDE SEQUENCE [LARGE SCALE GENOMIC DNA]</scope>
    <source>
        <strain evidence="6 7">KEMB 9005-328</strain>
    </source>
</reference>
<dbReference type="PANTHER" id="PTHR44688:SF16">
    <property type="entry name" value="DNA-BINDING TRANSCRIPTIONAL ACTIVATOR DEVR_DOSR"/>
    <property type="match status" value="1"/>
</dbReference>
<evidence type="ECO:0000259" key="5">
    <source>
        <dbReference type="PROSITE" id="PS50043"/>
    </source>
</evidence>
<dbReference type="SUPFAM" id="SSF46894">
    <property type="entry name" value="C-terminal effector domain of the bipartite response regulators"/>
    <property type="match status" value="1"/>
</dbReference>
<dbReference type="InterPro" id="IPR036388">
    <property type="entry name" value="WH-like_DNA-bd_sf"/>
</dbReference>
<dbReference type="GO" id="GO:0003677">
    <property type="term" value="F:DNA binding"/>
    <property type="evidence" value="ECO:0007669"/>
    <property type="project" value="UniProtKB-KW"/>
</dbReference>
<keyword evidence="4" id="KW-0472">Membrane</keyword>
<dbReference type="PRINTS" id="PR00038">
    <property type="entry name" value="HTHLUXR"/>
</dbReference>
<dbReference type="PROSITE" id="PS50043">
    <property type="entry name" value="HTH_LUXR_2"/>
    <property type="match status" value="1"/>
</dbReference>
<evidence type="ECO:0000313" key="6">
    <source>
        <dbReference type="EMBL" id="MXP29377.1"/>
    </source>
</evidence>
<evidence type="ECO:0000256" key="2">
    <source>
        <dbReference type="ARBA" id="ARBA00023125"/>
    </source>
</evidence>
<dbReference type="SMART" id="SM00421">
    <property type="entry name" value="HTH_LUXR"/>
    <property type="match status" value="1"/>
</dbReference>
<dbReference type="EMBL" id="WTYA01000008">
    <property type="protein sequence ID" value="MXP29377.1"/>
    <property type="molecule type" value="Genomic_DNA"/>
</dbReference>
<feature type="transmembrane region" description="Helical" evidence="4">
    <location>
        <begin position="107"/>
        <end position="125"/>
    </location>
</feature>
<keyword evidence="4" id="KW-0812">Transmembrane</keyword>
<comment type="caution">
    <text evidence="6">The sequence shown here is derived from an EMBL/GenBank/DDBJ whole genome shotgun (WGS) entry which is preliminary data.</text>
</comment>
<evidence type="ECO:0000256" key="1">
    <source>
        <dbReference type="ARBA" id="ARBA00023015"/>
    </source>
</evidence>
<keyword evidence="1" id="KW-0805">Transcription regulation</keyword>
<dbReference type="InterPro" id="IPR000792">
    <property type="entry name" value="Tscrpt_reg_LuxR_C"/>
</dbReference>
<gene>
    <name evidence="6" type="ORF">GRI58_11140</name>
</gene>
<dbReference type="OrthoDB" id="7193436at2"/>
<dbReference type="CDD" id="cd06170">
    <property type="entry name" value="LuxR_C_like"/>
    <property type="match status" value="1"/>
</dbReference>
<feature type="domain" description="HTH luxR-type" evidence="5">
    <location>
        <begin position="1"/>
        <end position="66"/>
    </location>
</feature>
<keyword evidence="7" id="KW-1185">Reference proteome</keyword>
<dbReference type="GO" id="GO:0006355">
    <property type="term" value="P:regulation of DNA-templated transcription"/>
    <property type="evidence" value="ECO:0007669"/>
    <property type="project" value="InterPro"/>
</dbReference>
<keyword evidence="2" id="KW-0238">DNA-binding</keyword>
<dbReference type="Pfam" id="PF00196">
    <property type="entry name" value="GerE"/>
    <property type="match status" value="1"/>
</dbReference>
<keyword evidence="4" id="KW-1133">Transmembrane helix</keyword>
<evidence type="ECO:0000313" key="7">
    <source>
        <dbReference type="Proteomes" id="UP000439780"/>
    </source>
</evidence>
<evidence type="ECO:0000256" key="4">
    <source>
        <dbReference type="SAM" id="Phobius"/>
    </source>
</evidence>
<dbReference type="Proteomes" id="UP000439780">
    <property type="component" value="Unassembled WGS sequence"/>
</dbReference>
<organism evidence="6 7">
    <name type="scientific">Qipengyuania algicida</name>
    <dbReference type="NCBI Taxonomy" id="1836209"/>
    <lineage>
        <taxon>Bacteria</taxon>
        <taxon>Pseudomonadati</taxon>
        <taxon>Pseudomonadota</taxon>
        <taxon>Alphaproteobacteria</taxon>
        <taxon>Sphingomonadales</taxon>
        <taxon>Erythrobacteraceae</taxon>
        <taxon>Qipengyuania</taxon>
    </lineage>
</organism>
<protein>
    <submittedName>
        <fullName evidence="6">DUF4019 domain-containing protein</fullName>
    </submittedName>
</protein>
<dbReference type="AlphaFoldDB" id="A0A845AIX2"/>
<dbReference type="Pfam" id="PF13211">
    <property type="entry name" value="DUF4019"/>
    <property type="match status" value="1"/>
</dbReference>